<keyword evidence="1" id="KW-1133">Transmembrane helix</keyword>
<keyword evidence="1" id="KW-0472">Membrane</keyword>
<dbReference type="GO" id="GO:0003677">
    <property type="term" value="F:DNA binding"/>
    <property type="evidence" value="ECO:0007669"/>
    <property type="project" value="InterPro"/>
</dbReference>
<dbReference type="AlphaFoldDB" id="A0A2P8DDE5"/>
<evidence type="ECO:0000259" key="2">
    <source>
        <dbReference type="SMART" id="SM01321"/>
    </source>
</evidence>
<accession>A0A2P8DDE5</accession>
<dbReference type="RefSeq" id="WP_106521883.1">
    <property type="nucleotide sequence ID" value="NZ_PYGD01000001.1"/>
</dbReference>
<dbReference type="SMART" id="SM01321">
    <property type="entry name" value="Y1_Tnp"/>
    <property type="match status" value="1"/>
</dbReference>
<keyword evidence="4" id="KW-1185">Reference proteome</keyword>
<evidence type="ECO:0000313" key="3">
    <source>
        <dbReference type="EMBL" id="PSK95219.1"/>
    </source>
</evidence>
<evidence type="ECO:0000256" key="1">
    <source>
        <dbReference type="SAM" id="Phobius"/>
    </source>
</evidence>
<dbReference type="InterPro" id="IPR036515">
    <property type="entry name" value="Transposase_17_sf"/>
</dbReference>
<proteinExistence type="predicted"/>
<protein>
    <recommendedName>
        <fullName evidence="2">Transposase IS200-like domain-containing protein</fullName>
    </recommendedName>
</protein>
<organism evidence="3 4">
    <name type="scientific">Taibaiella chishuiensis</name>
    <dbReference type="NCBI Taxonomy" id="1434707"/>
    <lineage>
        <taxon>Bacteria</taxon>
        <taxon>Pseudomonadati</taxon>
        <taxon>Bacteroidota</taxon>
        <taxon>Chitinophagia</taxon>
        <taxon>Chitinophagales</taxon>
        <taxon>Chitinophagaceae</taxon>
        <taxon>Taibaiella</taxon>
    </lineage>
</organism>
<dbReference type="SUPFAM" id="SSF143422">
    <property type="entry name" value="Transposase IS200-like"/>
    <property type="match status" value="1"/>
</dbReference>
<dbReference type="GO" id="GO:0004803">
    <property type="term" value="F:transposase activity"/>
    <property type="evidence" value="ECO:0007669"/>
    <property type="project" value="InterPro"/>
</dbReference>
<gene>
    <name evidence="3" type="ORF">B0I18_1011385</name>
</gene>
<dbReference type="Gene3D" id="3.30.70.1290">
    <property type="entry name" value="Transposase IS200-like"/>
    <property type="match status" value="1"/>
</dbReference>
<sequence length="186" mass="21786">MTIRRELETTAGIFFITFTCYSWLPLFTITDGYGLVYKQFDVLRSEQHAIVGYVTMPNHVHVLVSFTGQVNSINSRIGTLKRFLAYDLVKLLKLRKEIVVLQYLADGVNTYDRKKGKLHEVFEPSFDIKQCYTTRFLKQKLEYIHANPCRGKWRLCVSPEEYVHSSANYYLTGQPGIYRVRHYLDL</sequence>
<dbReference type="OrthoDB" id="9788881at2"/>
<dbReference type="EMBL" id="PYGD01000001">
    <property type="protein sequence ID" value="PSK95219.1"/>
    <property type="molecule type" value="Genomic_DNA"/>
</dbReference>
<comment type="caution">
    <text evidence="3">The sequence shown here is derived from an EMBL/GenBank/DDBJ whole genome shotgun (WGS) entry which is preliminary data.</text>
</comment>
<keyword evidence="1" id="KW-0812">Transmembrane</keyword>
<dbReference type="InterPro" id="IPR002686">
    <property type="entry name" value="Transposase_17"/>
</dbReference>
<feature type="domain" description="Transposase IS200-like" evidence="2">
    <location>
        <begin position="9"/>
        <end position="147"/>
    </location>
</feature>
<evidence type="ECO:0000313" key="4">
    <source>
        <dbReference type="Proteomes" id="UP000240572"/>
    </source>
</evidence>
<dbReference type="Proteomes" id="UP000240572">
    <property type="component" value="Unassembled WGS sequence"/>
</dbReference>
<reference evidence="3 4" key="1">
    <citation type="submission" date="2018-03" db="EMBL/GenBank/DDBJ databases">
        <title>Genomic Encyclopedia of Type Strains, Phase III (KMG-III): the genomes of soil and plant-associated and newly described type strains.</title>
        <authorList>
            <person name="Whitman W."/>
        </authorList>
    </citation>
    <scope>NUCLEOTIDE SEQUENCE [LARGE SCALE GENOMIC DNA]</scope>
    <source>
        <strain evidence="3 4">CGMCC 1.12700</strain>
    </source>
</reference>
<name>A0A2P8DDE5_9BACT</name>
<dbReference type="GO" id="GO:0006313">
    <property type="term" value="P:DNA transposition"/>
    <property type="evidence" value="ECO:0007669"/>
    <property type="project" value="InterPro"/>
</dbReference>
<feature type="transmembrane region" description="Helical" evidence="1">
    <location>
        <begin position="12"/>
        <end position="36"/>
    </location>
</feature>